<organism evidence="4 5">
    <name type="scientific">Cynara cardunculus var. scolymus</name>
    <name type="common">Globe artichoke</name>
    <name type="synonym">Cynara scolymus</name>
    <dbReference type="NCBI Taxonomy" id="59895"/>
    <lineage>
        <taxon>Eukaryota</taxon>
        <taxon>Viridiplantae</taxon>
        <taxon>Streptophyta</taxon>
        <taxon>Embryophyta</taxon>
        <taxon>Tracheophyta</taxon>
        <taxon>Spermatophyta</taxon>
        <taxon>Magnoliopsida</taxon>
        <taxon>eudicotyledons</taxon>
        <taxon>Gunneridae</taxon>
        <taxon>Pentapetalae</taxon>
        <taxon>asterids</taxon>
        <taxon>campanulids</taxon>
        <taxon>Asterales</taxon>
        <taxon>Asteraceae</taxon>
        <taxon>Carduoideae</taxon>
        <taxon>Cardueae</taxon>
        <taxon>Carduinae</taxon>
        <taxon>Cynara</taxon>
    </lineage>
</organism>
<sequence length="251" mass="28125">MYEQINNREGSNILNCEGGYNCFVGFLKILSWIHQMKTIWEKGEDDGSSGGCWRTLPETNTRVIGGGESGSMLEVDGGTKSMRIIQEEECNSSSSSSIGEDSDEEREGDAESRYRYDQHNNNGSFDDAIQALEEALPIRKGISTFYNGKSKSFTSLADVWPSTTSSIQDIAKPENAYTRKRRNLGAFKLSNINTGRISKKPKTTTLLFTSDREKPNFNQHAKQSQIKRPLPLRSFSMVNLHHYNSSKIGNC</sequence>
<evidence type="ECO:0000256" key="2">
    <source>
        <dbReference type="ARBA" id="ARBA00023242"/>
    </source>
</evidence>
<dbReference type="Gramene" id="KVI11891">
    <property type="protein sequence ID" value="KVI11891"/>
    <property type="gene ID" value="Ccrd_009699"/>
</dbReference>
<name>A0A103YMG6_CYNCS</name>
<accession>A0A103YMG6</accession>
<dbReference type="EMBL" id="LEKV01000025">
    <property type="protein sequence ID" value="KVI11891.1"/>
    <property type="molecule type" value="Genomic_DNA"/>
</dbReference>
<reference evidence="4 5" key="1">
    <citation type="journal article" date="2016" name="Sci. Rep.">
        <title>The genome sequence of the outbreeding globe artichoke constructed de novo incorporating a phase-aware low-pass sequencing strategy of F1 progeny.</title>
        <authorList>
            <person name="Scaglione D."/>
            <person name="Reyes-Chin-Wo S."/>
            <person name="Acquadro A."/>
            <person name="Froenicke L."/>
            <person name="Portis E."/>
            <person name="Beitel C."/>
            <person name="Tirone M."/>
            <person name="Mauro R."/>
            <person name="Lo Monaco A."/>
            <person name="Mauromicale G."/>
            <person name="Faccioli P."/>
            <person name="Cattivelli L."/>
            <person name="Rieseberg L."/>
            <person name="Michelmore R."/>
            <person name="Lanteri S."/>
        </authorList>
    </citation>
    <scope>NUCLEOTIDE SEQUENCE [LARGE SCALE GENOMIC DNA]</scope>
    <source>
        <strain evidence="4">2C</strain>
    </source>
</reference>
<evidence type="ECO:0000313" key="4">
    <source>
        <dbReference type="EMBL" id="KVI11891.1"/>
    </source>
</evidence>
<dbReference type="PANTHER" id="PTHR33172:SF102">
    <property type="match status" value="1"/>
</dbReference>
<protein>
    <submittedName>
        <fullName evidence="4">Uncharacterized protein</fullName>
    </submittedName>
</protein>
<comment type="caution">
    <text evidence="4">The sequence shown here is derived from an EMBL/GenBank/DDBJ whole genome shotgun (WGS) entry which is preliminary data.</text>
</comment>
<dbReference type="GO" id="GO:0006950">
    <property type="term" value="P:response to stress"/>
    <property type="evidence" value="ECO:0007669"/>
    <property type="project" value="UniProtKB-ARBA"/>
</dbReference>
<proteinExistence type="predicted"/>
<evidence type="ECO:0000256" key="1">
    <source>
        <dbReference type="ARBA" id="ARBA00004123"/>
    </source>
</evidence>
<gene>
    <name evidence="4" type="ORF">Ccrd_009699</name>
</gene>
<dbReference type="AlphaFoldDB" id="A0A103YMG6"/>
<dbReference type="GO" id="GO:0005634">
    <property type="term" value="C:nucleus"/>
    <property type="evidence" value="ECO:0007669"/>
    <property type="project" value="UniProtKB-SubCell"/>
</dbReference>
<evidence type="ECO:0000256" key="3">
    <source>
        <dbReference type="SAM" id="MobiDB-lite"/>
    </source>
</evidence>
<keyword evidence="5" id="KW-1185">Reference proteome</keyword>
<comment type="subcellular location">
    <subcellularLocation>
        <location evidence="1">Nucleus</location>
    </subcellularLocation>
</comment>
<keyword evidence="2" id="KW-0539">Nucleus</keyword>
<dbReference type="STRING" id="59895.A0A103YMG6"/>
<dbReference type="Proteomes" id="UP000243975">
    <property type="component" value="Unassembled WGS sequence"/>
</dbReference>
<feature type="compositionally biased region" description="Basic and acidic residues" evidence="3">
    <location>
        <begin position="109"/>
        <end position="118"/>
    </location>
</feature>
<dbReference type="InterPro" id="IPR051992">
    <property type="entry name" value="OxStress_Response_Reg"/>
</dbReference>
<feature type="region of interest" description="Disordered" evidence="3">
    <location>
        <begin position="88"/>
        <end position="120"/>
    </location>
</feature>
<evidence type="ECO:0000313" key="5">
    <source>
        <dbReference type="Proteomes" id="UP000243975"/>
    </source>
</evidence>
<dbReference type="PANTHER" id="PTHR33172">
    <property type="entry name" value="OS08G0516900 PROTEIN"/>
    <property type="match status" value="1"/>
</dbReference>